<evidence type="ECO:0000313" key="1">
    <source>
        <dbReference type="EMBL" id="XBJ29158.1"/>
    </source>
</evidence>
<name>A0AAU7E7H1_9BACT</name>
<protein>
    <submittedName>
        <fullName evidence="1">Uncharacterized protein</fullName>
    </submittedName>
</protein>
<gene>
    <name evidence="1" type="ORF">AAH949_08770</name>
</gene>
<accession>A0AAU7E7H1</accession>
<dbReference type="AlphaFoldDB" id="A0AAU7E7H1"/>
<dbReference type="RefSeq" id="WP_348518524.1">
    <property type="nucleotide sequence ID" value="NZ_CP155620.1"/>
</dbReference>
<dbReference type="EMBL" id="CP155620">
    <property type="protein sequence ID" value="XBJ29158.1"/>
    <property type="molecule type" value="Genomic_DNA"/>
</dbReference>
<organism evidence="1">
    <name type="scientific">Campylobacter sp. CCS1377</name>
    <dbReference type="NCBI Taxonomy" id="3158229"/>
    <lineage>
        <taxon>Bacteria</taxon>
        <taxon>Pseudomonadati</taxon>
        <taxon>Campylobacterota</taxon>
        <taxon>Epsilonproteobacteria</taxon>
        <taxon>Campylobacterales</taxon>
        <taxon>Campylobacteraceae</taxon>
        <taxon>Campylobacter</taxon>
    </lineage>
</organism>
<reference evidence="1" key="1">
    <citation type="submission" date="2024-05" db="EMBL/GenBank/DDBJ databases">
        <title>Campylobacter coli isolated from environmental waters in Slovenia.</title>
        <authorList>
            <person name="Zautner A.E."/>
            <person name="Bunk B."/>
            <person name="Riedel T."/>
            <person name="Sproeer C."/>
        </authorList>
    </citation>
    <scope>NUCLEOTIDE SEQUENCE</scope>
    <source>
        <strain evidence="1">CCS1377</strain>
    </source>
</reference>
<sequence length="43" mass="4683">MRIAIIRLSAFGDVVISSKLLAGLKTLNWGGANAKLSSRIFHR</sequence>
<proteinExistence type="predicted"/>